<keyword evidence="5" id="KW-1003">Cell membrane</keyword>
<feature type="transmembrane region" description="Helical" evidence="13">
    <location>
        <begin position="12"/>
        <end position="31"/>
    </location>
</feature>
<evidence type="ECO:0000256" key="8">
    <source>
        <dbReference type="ARBA" id="ARBA00022989"/>
    </source>
</evidence>
<feature type="transmembrane region" description="Helical" evidence="13">
    <location>
        <begin position="291"/>
        <end position="314"/>
    </location>
</feature>
<dbReference type="PANTHER" id="PTHR40659:SF1">
    <property type="entry name" value="NICKEL_COBALT EFFLUX SYSTEM RCNA"/>
    <property type="match status" value="1"/>
</dbReference>
<keyword evidence="7 13" id="KW-0812">Transmembrane</keyword>
<keyword evidence="9" id="KW-0406">Ion transport</keyword>
<evidence type="ECO:0000256" key="11">
    <source>
        <dbReference type="ARBA" id="ARBA00023136"/>
    </source>
</evidence>
<keyword evidence="12" id="KW-0170">Cobalt</keyword>
<dbReference type="GO" id="GO:0006824">
    <property type="term" value="P:cobalt ion transport"/>
    <property type="evidence" value="ECO:0007669"/>
    <property type="project" value="UniProtKB-KW"/>
</dbReference>
<comment type="function">
    <text evidence="1">Efflux system for nickel and cobalt.</text>
</comment>
<proteinExistence type="inferred from homology"/>
<gene>
    <name evidence="15" type="ORF">DA075_10985</name>
</gene>
<name>A0A2R4WIK2_9HYPH</name>
<protein>
    <recommendedName>
        <fullName evidence="13">Nickel/cobalt efflux system</fullName>
    </recommendedName>
</protein>
<dbReference type="Proteomes" id="UP000244755">
    <property type="component" value="Chromosome 1"/>
</dbReference>
<dbReference type="InterPro" id="IPR011541">
    <property type="entry name" value="Ni/Co_transpt_high_affinity"/>
</dbReference>
<evidence type="ECO:0000256" key="1">
    <source>
        <dbReference type="ARBA" id="ARBA00002510"/>
    </source>
</evidence>
<evidence type="ECO:0000313" key="15">
    <source>
        <dbReference type="EMBL" id="AWB21374.1"/>
    </source>
</evidence>
<dbReference type="GO" id="GO:0032025">
    <property type="term" value="P:response to cobalt ion"/>
    <property type="evidence" value="ECO:0007669"/>
    <property type="project" value="TreeGrafter"/>
</dbReference>
<feature type="transmembrane region" description="Helical" evidence="13">
    <location>
        <begin position="335"/>
        <end position="353"/>
    </location>
</feature>
<dbReference type="KEGG" id="mee:DA075_10985"/>
<dbReference type="PANTHER" id="PTHR40659">
    <property type="entry name" value="NICKEL/COBALT EFFLUX SYSTEM RCNA"/>
    <property type="match status" value="1"/>
</dbReference>
<feature type="compositionally biased region" description="Basic and acidic residues" evidence="14">
    <location>
        <begin position="372"/>
        <end position="381"/>
    </location>
</feature>
<dbReference type="Pfam" id="PF03824">
    <property type="entry name" value="NicO"/>
    <property type="match status" value="2"/>
</dbReference>
<keyword evidence="6" id="KW-0533">Nickel</keyword>
<evidence type="ECO:0000256" key="2">
    <source>
        <dbReference type="ARBA" id="ARBA00004651"/>
    </source>
</evidence>
<evidence type="ECO:0000256" key="4">
    <source>
        <dbReference type="ARBA" id="ARBA00022448"/>
    </source>
</evidence>
<accession>A0A2R4WIK2</accession>
<dbReference type="GO" id="GO:0015099">
    <property type="term" value="F:nickel cation transmembrane transporter activity"/>
    <property type="evidence" value="ECO:0007669"/>
    <property type="project" value="UniProtKB-UniRule"/>
</dbReference>
<dbReference type="AlphaFoldDB" id="A0A2R4WIK2"/>
<evidence type="ECO:0000256" key="6">
    <source>
        <dbReference type="ARBA" id="ARBA00022596"/>
    </source>
</evidence>
<evidence type="ECO:0000256" key="3">
    <source>
        <dbReference type="ARBA" id="ARBA00022426"/>
    </source>
</evidence>
<evidence type="ECO:0000313" key="16">
    <source>
        <dbReference type="Proteomes" id="UP000244755"/>
    </source>
</evidence>
<feature type="transmembrane region" description="Helical" evidence="13">
    <location>
        <begin position="90"/>
        <end position="108"/>
    </location>
</feature>
<evidence type="ECO:0000256" key="5">
    <source>
        <dbReference type="ARBA" id="ARBA00022475"/>
    </source>
</evidence>
<evidence type="ECO:0000256" key="9">
    <source>
        <dbReference type="ARBA" id="ARBA00023065"/>
    </source>
</evidence>
<dbReference type="OrthoDB" id="271709at2"/>
<dbReference type="InterPro" id="IPR051224">
    <property type="entry name" value="NiCoT_RcnA"/>
</dbReference>
<dbReference type="RefSeq" id="WP_099953248.1">
    <property type="nucleotide sequence ID" value="NZ_CP028843.1"/>
</dbReference>
<feature type="transmembrane region" description="Helical" evidence="13">
    <location>
        <begin position="259"/>
        <end position="285"/>
    </location>
</feature>
<feature type="region of interest" description="Disordered" evidence="14">
    <location>
        <begin position="367"/>
        <end position="396"/>
    </location>
</feature>
<evidence type="ECO:0000256" key="10">
    <source>
        <dbReference type="ARBA" id="ARBA00023112"/>
    </source>
</evidence>
<comment type="subcellular location">
    <subcellularLocation>
        <location evidence="2 13">Cell membrane</location>
        <topology evidence="2 13">Multi-pass membrane protein</topology>
    </subcellularLocation>
</comment>
<dbReference type="GO" id="GO:0010045">
    <property type="term" value="P:response to nickel cation"/>
    <property type="evidence" value="ECO:0007669"/>
    <property type="project" value="TreeGrafter"/>
</dbReference>
<dbReference type="NCBIfam" id="NF007454">
    <property type="entry name" value="PRK10019.1"/>
    <property type="match status" value="2"/>
</dbReference>
<dbReference type="GO" id="GO:0005886">
    <property type="term" value="C:plasma membrane"/>
    <property type="evidence" value="ECO:0007669"/>
    <property type="project" value="UniProtKB-SubCell"/>
</dbReference>
<keyword evidence="8 13" id="KW-1133">Transmembrane helix</keyword>
<sequence length="424" mass="46464">MTSLPDLLQQGAAHAWLFVPSAILLGALHGLEPGHSKTMMAAFIVAVRGTVTQAVLLGLAATLSHTAVVWVIALAGQSFGQHWGESSEPYFQLASSVLIVGVALWMAWRTWREHHGHPHRHDRHHHNDEPHPVATRGGLLTLAVFEDGVPPRWHVRSKRGPLPDEAVLTVTTLRPDGARQTFGFIRKGDRLESREEIPEPHAFTARLRLDGPAGAEEHEVAFEEHDHLDLGDEDDAHARAHAEDIRRRFAGRHVTTGQIVLFGLTGGLIPCPAAITVLLLCIQLKQFSLGFALVVCFSIGLALTMVSAGVLAALSVRHVASRWSGFGTLARRAPYASAALIVLIGLYTGWLGWQGIQHGPAWHAARAGSAARHPDRREVAVPRRRRRRGTVQTRSPDRLAHRIRLDLARSTISSPRPFITARIT</sequence>
<dbReference type="EMBL" id="CP028843">
    <property type="protein sequence ID" value="AWB21374.1"/>
    <property type="molecule type" value="Genomic_DNA"/>
</dbReference>
<feature type="transmembrane region" description="Helical" evidence="13">
    <location>
        <begin position="43"/>
        <end position="70"/>
    </location>
</feature>
<reference evidence="15 16" key="1">
    <citation type="submission" date="2018-04" db="EMBL/GenBank/DDBJ databases">
        <title>Methylobacterium sp. PR1016A genome.</title>
        <authorList>
            <person name="Park W."/>
        </authorList>
    </citation>
    <scope>NUCLEOTIDE SEQUENCE [LARGE SCALE GENOMIC DNA]</scope>
    <source>
        <strain evidence="15 16">PR1016A</strain>
    </source>
</reference>
<evidence type="ECO:0000256" key="14">
    <source>
        <dbReference type="SAM" id="MobiDB-lite"/>
    </source>
</evidence>
<evidence type="ECO:0000256" key="7">
    <source>
        <dbReference type="ARBA" id="ARBA00022692"/>
    </source>
</evidence>
<keyword evidence="10" id="KW-0921">Nickel transport</keyword>
<evidence type="ECO:0000256" key="12">
    <source>
        <dbReference type="ARBA" id="ARBA00023285"/>
    </source>
</evidence>
<keyword evidence="16" id="KW-1185">Reference proteome</keyword>
<dbReference type="GO" id="GO:0046583">
    <property type="term" value="F:monoatomic cation efflux transmembrane transporter activity"/>
    <property type="evidence" value="ECO:0007669"/>
    <property type="project" value="TreeGrafter"/>
</dbReference>
<comment type="similarity">
    <text evidence="13">Belongs to the NiCoT transporter (TC 2.A.52) family.</text>
</comment>
<keyword evidence="3" id="KW-0171">Cobalt transport</keyword>
<keyword evidence="11 13" id="KW-0472">Membrane</keyword>
<keyword evidence="4 13" id="KW-0813">Transport</keyword>
<organism evidence="15 16">
    <name type="scientific">Methylobacterium currus</name>
    <dbReference type="NCBI Taxonomy" id="2051553"/>
    <lineage>
        <taxon>Bacteria</taxon>
        <taxon>Pseudomonadati</taxon>
        <taxon>Pseudomonadota</taxon>
        <taxon>Alphaproteobacteria</taxon>
        <taxon>Hyphomicrobiales</taxon>
        <taxon>Methylobacteriaceae</taxon>
        <taxon>Methylobacterium</taxon>
    </lineage>
</organism>
<evidence type="ECO:0000256" key="13">
    <source>
        <dbReference type="RuleBase" id="RU362101"/>
    </source>
</evidence>